<proteinExistence type="predicted"/>
<name>A0ABQ9P5I1_9PEZI</name>
<gene>
    <name evidence="2" type="ORF">H2201_000588</name>
</gene>
<feature type="domain" description="F-box" evidence="1">
    <location>
        <begin position="1"/>
        <end position="45"/>
    </location>
</feature>
<evidence type="ECO:0000313" key="2">
    <source>
        <dbReference type="EMBL" id="KAJ9669236.1"/>
    </source>
</evidence>
<protein>
    <recommendedName>
        <fullName evidence="1">F-box domain-containing protein</fullName>
    </recommendedName>
</protein>
<dbReference type="Pfam" id="PF00646">
    <property type="entry name" value="F-box"/>
    <property type="match status" value="1"/>
</dbReference>
<evidence type="ECO:0000259" key="1">
    <source>
        <dbReference type="PROSITE" id="PS50181"/>
    </source>
</evidence>
<evidence type="ECO:0000313" key="3">
    <source>
        <dbReference type="Proteomes" id="UP001172684"/>
    </source>
</evidence>
<dbReference type="EMBL" id="JAPDRL010000003">
    <property type="protein sequence ID" value="KAJ9669236.1"/>
    <property type="molecule type" value="Genomic_DNA"/>
</dbReference>
<dbReference type="InterPro" id="IPR001810">
    <property type="entry name" value="F-box_dom"/>
</dbReference>
<dbReference type="CDD" id="cd09917">
    <property type="entry name" value="F-box_SF"/>
    <property type="match status" value="1"/>
</dbReference>
<organism evidence="2 3">
    <name type="scientific">Coniosporium apollinis</name>
    <dbReference type="NCBI Taxonomy" id="61459"/>
    <lineage>
        <taxon>Eukaryota</taxon>
        <taxon>Fungi</taxon>
        <taxon>Dikarya</taxon>
        <taxon>Ascomycota</taxon>
        <taxon>Pezizomycotina</taxon>
        <taxon>Dothideomycetes</taxon>
        <taxon>Dothideomycetes incertae sedis</taxon>
        <taxon>Coniosporium</taxon>
    </lineage>
</organism>
<keyword evidence="3" id="KW-1185">Reference proteome</keyword>
<dbReference type="Proteomes" id="UP001172684">
    <property type="component" value="Unassembled WGS sequence"/>
</dbReference>
<accession>A0ABQ9P5I1</accession>
<comment type="caution">
    <text evidence="2">The sequence shown here is derived from an EMBL/GenBank/DDBJ whole genome shotgun (WGS) entry which is preliminary data.</text>
</comment>
<reference evidence="2" key="1">
    <citation type="submission" date="2022-10" db="EMBL/GenBank/DDBJ databases">
        <title>Culturing micro-colonial fungi from biological soil crusts in the Mojave desert and describing Neophaeococcomyces mojavensis, and introducing the new genera and species Taxawa tesnikishii.</title>
        <authorList>
            <person name="Kurbessoian T."/>
            <person name="Stajich J.E."/>
        </authorList>
    </citation>
    <scope>NUCLEOTIDE SEQUENCE</scope>
    <source>
        <strain evidence="2">TK_1</strain>
    </source>
</reference>
<dbReference type="PROSITE" id="PS50181">
    <property type="entry name" value="FBOX"/>
    <property type="match status" value="1"/>
</dbReference>
<sequence length="358" mass="41354">MQSLPDDTIIIVCRYLTLSDILHLRLTNRRLAAVVVSCSKAIAPFVASNTFPNADLLLRRDASTAGTADFTWLKGLVPKYLAAVVVDRFRLRSSELCLEEFGIPAESEAGDALRERAEKGWRVLSELSLISQEVYRLPVRRVRLLPPKERLKRVFGSSRYPSAASKPLEILERRERMILEQRLLYLKRLDAQIISDYRFMYSLLLAAVRTNHDPPSAAIMGHNWTRKNDVALDRFDWSGDHGRRLHKGNSWVNWFIMHEGPTLFWKQWKGDMEENFVRDRVLHAWNGRLEQQIAIERDTVCDIENLLTAVSGFKVYCPMDVLGEFEEHARHRIARVRAGQPGPKETLEDVPYWIDFRG</sequence>